<dbReference type="RefSeq" id="WP_076980836.1">
    <property type="nucleotide sequence ID" value="NZ_CP019124.1"/>
</dbReference>
<organism evidence="1 2">
    <name type="scientific">Brevirhabdus pacifica</name>
    <dbReference type="NCBI Taxonomy" id="1267768"/>
    <lineage>
        <taxon>Bacteria</taxon>
        <taxon>Pseudomonadati</taxon>
        <taxon>Pseudomonadota</taxon>
        <taxon>Alphaproteobacteria</taxon>
        <taxon>Rhodobacterales</taxon>
        <taxon>Paracoccaceae</taxon>
        <taxon>Brevirhabdus</taxon>
    </lineage>
</organism>
<sequence>MKITATTNDTATGATLSVTLGDETLNGTCDVAEIDAAIAELVALRAQMSPARKVEHTPGETQVYECDNLLWDTLPDPSRRGVMIAHYHGGLGWVTVRLSRAQLEDLVTDIQFSLADLARLPGFQNARALAVDNAD</sequence>
<protein>
    <submittedName>
        <fullName evidence="1">Uncharacterized protein</fullName>
    </submittedName>
</protein>
<gene>
    <name evidence="1" type="ORF">BV394_14775</name>
</gene>
<name>A0A1U7DLR6_9RHOB</name>
<accession>A0A2M9DHR6</accession>
<evidence type="ECO:0000313" key="1">
    <source>
        <dbReference type="EMBL" id="APX90819.1"/>
    </source>
</evidence>
<evidence type="ECO:0000313" key="2">
    <source>
        <dbReference type="Proteomes" id="UP000187266"/>
    </source>
</evidence>
<keyword evidence="2" id="KW-1185">Reference proteome</keyword>
<dbReference type="STRING" id="1267768.BV394_14775"/>
<dbReference type="EMBL" id="CP019124">
    <property type="protein sequence ID" value="APX90819.1"/>
    <property type="molecule type" value="Genomic_DNA"/>
</dbReference>
<accession>A0A1U7DLR6</accession>
<proteinExistence type="predicted"/>
<dbReference type="Proteomes" id="UP000187266">
    <property type="component" value="Chromosome"/>
</dbReference>
<dbReference type="AlphaFoldDB" id="A0A1U7DLR6"/>
<reference evidence="1 2" key="1">
    <citation type="submission" date="2017-01" db="EMBL/GenBank/DDBJ databases">
        <title>Genomic analysis of Xuhuaishuia manganoxidans DY6-4.</title>
        <authorList>
            <person name="Wang X."/>
        </authorList>
    </citation>
    <scope>NUCLEOTIDE SEQUENCE [LARGE SCALE GENOMIC DNA]</scope>
    <source>
        <strain evidence="1 2">DY6-4</strain>
    </source>
</reference>
<dbReference type="OrthoDB" id="8482058at2"/>